<accession>A0A2S0VQ18</accession>
<evidence type="ECO:0000256" key="2">
    <source>
        <dbReference type="PROSITE-ProRule" id="PRU01091"/>
    </source>
</evidence>
<dbReference type="InterPro" id="IPR011042">
    <property type="entry name" value="6-blade_b-propeller_TolB-like"/>
</dbReference>
<feature type="DNA-binding region" description="OmpR/PhoB-type" evidence="2">
    <location>
        <begin position="1"/>
        <end position="90"/>
    </location>
</feature>
<dbReference type="InterPro" id="IPR036388">
    <property type="entry name" value="WH-like_DNA-bd_sf"/>
</dbReference>
<evidence type="ECO:0000256" key="1">
    <source>
        <dbReference type="ARBA" id="ARBA00023125"/>
    </source>
</evidence>
<name>A0A2S0VQ18_9ALTE</name>
<dbReference type="Gene3D" id="2.120.10.30">
    <property type="entry name" value="TolB, C-terminal domain"/>
    <property type="match status" value="1"/>
</dbReference>
<sequence length="650" mass="74208">MVDPNSDQISFAGQTNKVEPKVMAVLLYLIDNRCRVVSVEEILSAVWSGVVVTPQTAQRCISVLRKLFSQADDGRDYIKTYVKKGYQIGVAPDLEQEKIAARSRSTAYWILPLLLVIVLLTVFWNKKQTSYEQVIFPHESQVATYALHPNKAIVAYIKRDPFSTNGAIWLGDTNNPREIAKIGHILPTAQIDWSPDGQSLLVMVNKKITIFKLNDRLDTIVDKSIVLSEADYRYRQADYLDENHALITRLPRSHGVYDLYKLNLQTKQLSRVLADSGVSAFALNKQLIAYVHRNGEIWHVKVFDLTLHKEIANQVFKQVIRDIEWLSDDMGLIAHVAQNELYIIPLAGKPQRIANYPEAYVEEIELGQRQQLYYLKKSSIKKLYLGQANVCCSSVLPTENIAQYHAVWDPLGKSFAYVTTTQGTSQVWLYSGGIHRQLTQFTQQQKLANLNWSSDGHWLLFKVNDDIYAYSLLLSTGNTLLSDVYFSKPLGFNKNKEFFYYLDTNGYQDRVWKVSLADTSKQKVLTLADDTQVVSSNGNIFYLGKGKNQLYMFDGQTNHLLDSEFPDDATLHSANAQAVFYFLNRPGSMKNIWQWDLTTREQKIVVPRLSYSGDVLSISPQQKVVYGQDIETKRKLYKRQLAPLLAPFNR</sequence>
<keyword evidence="1 2" id="KW-0238">DNA-binding</keyword>
<keyword evidence="3" id="KW-0472">Membrane</keyword>
<keyword evidence="3" id="KW-1133">Transmembrane helix</keyword>
<organism evidence="5 6">
    <name type="scientific">Saccharobesus litoralis</name>
    <dbReference type="NCBI Taxonomy" id="2172099"/>
    <lineage>
        <taxon>Bacteria</taxon>
        <taxon>Pseudomonadati</taxon>
        <taxon>Pseudomonadota</taxon>
        <taxon>Gammaproteobacteria</taxon>
        <taxon>Alteromonadales</taxon>
        <taxon>Alteromonadaceae</taxon>
        <taxon>Saccharobesus</taxon>
    </lineage>
</organism>
<dbReference type="SMART" id="SM00862">
    <property type="entry name" value="Trans_reg_C"/>
    <property type="match status" value="1"/>
</dbReference>
<evidence type="ECO:0000256" key="3">
    <source>
        <dbReference type="SAM" id="Phobius"/>
    </source>
</evidence>
<dbReference type="Pfam" id="PF00486">
    <property type="entry name" value="Trans_reg_C"/>
    <property type="match status" value="1"/>
</dbReference>
<dbReference type="GO" id="GO:0003677">
    <property type="term" value="F:DNA binding"/>
    <property type="evidence" value="ECO:0007669"/>
    <property type="project" value="UniProtKB-UniRule"/>
</dbReference>
<dbReference type="Proteomes" id="UP000244441">
    <property type="component" value="Chromosome"/>
</dbReference>
<dbReference type="SUPFAM" id="SSF46894">
    <property type="entry name" value="C-terminal effector domain of the bipartite response regulators"/>
    <property type="match status" value="1"/>
</dbReference>
<proteinExistence type="predicted"/>
<feature type="domain" description="OmpR/PhoB-type" evidence="4">
    <location>
        <begin position="1"/>
        <end position="90"/>
    </location>
</feature>
<keyword evidence="6" id="KW-1185">Reference proteome</keyword>
<dbReference type="KEGG" id="cate:C2869_07605"/>
<evidence type="ECO:0000313" key="5">
    <source>
        <dbReference type="EMBL" id="AWB66306.1"/>
    </source>
</evidence>
<dbReference type="Gene3D" id="2.130.10.10">
    <property type="entry name" value="YVTN repeat-like/Quinoprotein amine dehydrogenase"/>
    <property type="match status" value="1"/>
</dbReference>
<dbReference type="AlphaFoldDB" id="A0A2S0VQ18"/>
<evidence type="ECO:0000313" key="6">
    <source>
        <dbReference type="Proteomes" id="UP000244441"/>
    </source>
</evidence>
<feature type="transmembrane region" description="Helical" evidence="3">
    <location>
        <begin position="106"/>
        <end position="124"/>
    </location>
</feature>
<gene>
    <name evidence="5" type="ORF">C2869_07605</name>
</gene>
<dbReference type="PROSITE" id="PS51755">
    <property type="entry name" value="OMPR_PHOB"/>
    <property type="match status" value="1"/>
</dbReference>
<dbReference type="InterPro" id="IPR001867">
    <property type="entry name" value="OmpR/PhoB-type_DNA-bd"/>
</dbReference>
<dbReference type="InterPro" id="IPR016032">
    <property type="entry name" value="Sig_transdc_resp-reg_C-effctor"/>
</dbReference>
<protein>
    <recommendedName>
        <fullName evidence="4">OmpR/PhoB-type domain-containing protein</fullName>
    </recommendedName>
</protein>
<dbReference type="GO" id="GO:0006355">
    <property type="term" value="P:regulation of DNA-templated transcription"/>
    <property type="evidence" value="ECO:0007669"/>
    <property type="project" value="InterPro"/>
</dbReference>
<dbReference type="GO" id="GO:0000160">
    <property type="term" value="P:phosphorelay signal transduction system"/>
    <property type="evidence" value="ECO:0007669"/>
    <property type="project" value="InterPro"/>
</dbReference>
<dbReference type="InterPro" id="IPR015943">
    <property type="entry name" value="WD40/YVTN_repeat-like_dom_sf"/>
</dbReference>
<dbReference type="SUPFAM" id="SSF82171">
    <property type="entry name" value="DPP6 N-terminal domain-like"/>
    <property type="match status" value="1"/>
</dbReference>
<dbReference type="Gene3D" id="1.10.10.10">
    <property type="entry name" value="Winged helix-like DNA-binding domain superfamily/Winged helix DNA-binding domain"/>
    <property type="match status" value="1"/>
</dbReference>
<dbReference type="PANTHER" id="PTHR36842">
    <property type="entry name" value="PROTEIN TOLB HOMOLOG"/>
    <property type="match status" value="1"/>
</dbReference>
<evidence type="ECO:0000259" key="4">
    <source>
        <dbReference type="PROSITE" id="PS51755"/>
    </source>
</evidence>
<dbReference type="CDD" id="cd00383">
    <property type="entry name" value="trans_reg_C"/>
    <property type="match status" value="1"/>
</dbReference>
<dbReference type="EMBL" id="CP026604">
    <property type="protein sequence ID" value="AWB66306.1"/>
    <property type="molecule type" value="Genomic_DNA"/>
</dbReference>
<keyword evidence="3" id="KW-0812">Transmembrane</keyword>
<reference evidence="5 6" key="1">
    <citation type="submission" date="2018-01" db="EMBL/GenBank/DDBJ databases">
        <title>Genome sequence of a Cantenovulum-like bacteria.</title>
        <authorList>
            <person name="Tan W.R."/>
            <person name="Lau N.-S."/>
            <person name="Go F."/>
            <person name="Amirul A.-A.A."/>
        </authorList>
    </citation>
    <scope>NUCLEOTIDE SEQUENCE [LARGE SCALE GENOMIC DNA]</scope>
    <source>
        <strain evidence="5 6">CCB-QB4</strain>
    </source>
</reference>
<dbReference type="PANTHER" id="PTHR36842:SF1">
    <property type="entry name" value="PROTEIN TOLB"/>
    <property type="match status" value="1"/>
</dbReference>